<evidence type="ECO:0000256" key="1">
    <source>
        <dbReference type="ARBA" id="ARBA00010688"/>
    </source>
</evidence>
<gene>
    <name evidence="5" type="ORF">SAMN05421659_108186</name>
</gene>
<dbReference type="SUPFAM" id="SSF53613">
    <property type="entry name" value="Ribokinase-like"/>
    <property type="match status" value="1"/>
</dbReference>
<proteinExistence type="inferred from homology"/>
<dbReference type="AlphaFoldDB" id="A0A1I0QNB3"/>
<evidence type="ECO:0000313" key="5">
    <source>
        <dbReference type="EMBL" id="SEW28880.1"/>
    </source>
</evidence>
<dbReference type="GO" id="GO:0016301">
    <property type="term" value="F:kinase activity"/>
    <property type="evidence" value="ECO:0007669"/>
    <property type="project" value="UniProtKB-KW"/>
</dbReference>
<dbReference type="STRING" id="99656.SAMN05421659_108186"/>
<dbReference type="Gene3D" id="3.40.1190.20">
    <property type="match status" value="1"/>
</dbReference>
<dbReference type="CDD" id="cd01166">
    <property type="entry name" value="KdgK"/>
    <property type="match status" value="1"/>
</dbReference>
<evidence type="ECO:0000256" key="2">
    <source>
        <dbReference type="ARBA" id="ARBA00022679"/>
    </source>
</evidence>
<dbReference type="PANTHER" id="PTHR43320:SF2">
    <property type="entry name" value="2-DEHYDRO-3-DEOXYGLUCONOKINASE_2-DEHYDRO-3-DEOXYGALACTONOKINASE"/>
    <property type="match status" value="1"/>
</dbReference>
<name>A0A1I0QNB3_9FIRM</name>
<dbReference type="PANTHER" id="PTHR43320">
    <property type="entry name" value="SUGAR KINASE"/>
    <property type="match status" value="1"/>
</dbReference>
<evidence type="ECO:0000259" key="4">
    <source>
        <dbReference type="Pfam" id="PF00294"/>
    </source>
</evidence>
<dbReference type="RefSeq" id="WP_092454235.1">
    <property type="nucleotide sequence ID" value="NZ_FOJI01000008.1"/>
</dbReference>
<keyword evidence="2" id="KW-0808">Transferase</keyword>
<accession>A0A1I0QNB3</accession>
<dbReference type="Pfam" id="PF00294">
    <property type="entry name" value="PfkB"/>
    <property type="match status" value="1"/>
</dbReference>
<dbReference type="EMBL" id="FOJI01000008">
    <property type="protein sequence ID" value="SEW28880.1"/>
    <property type="molecule type" value="Genomic_DNA"/>
</dbReference>
<organism evidence="5 6">
    <name type="scientific">[Clostridium] fimetarium</name>
    <dbReference type="NCBI Taxonomy" id="99656"/>
    <lineage>
        <taxon>Bacteria</taxon>
        <taxon>Bacillati</taxon>
        <taxon>Bacillota</taxon>
        <taxon>Clostridia</taxon>
        <taxon>Lachnospirales</taxon>
        <taxon>Lachnospiraceae</taxon>
    </lineage>
</organism>
<dbReference type="InterPro" id="IPR052700">
    <property type="entry name" value="Carb_kinase_PfkB-like"/>
</dbReference>
<dbReference type="Proteomes" id="UP000199701">
    <property type="component" value="Unassembled WGS sequence"/>
</dbReference>
<dbReference type="InterPro" id="IPR011611">
    <property type="entry name" value="PfkB_dom"/>
</dbReference>
<keyword evidence="6" id="KW-1185">Reference proteome</keyword>
<dbReference type="InterPro" id="IPR029056">
    <property type="entry name" value="Ribokinase-like"/>
</dbReference>
<dbReference type="OrthoDB" id="9813569at2"/>
<evidence type="ECO:0000256" key="3">
    <source>
        <dbReference type="ARBA" id="ARBA00022777"/>
    </source>
</evidence>
<feature type="domain" description="Carbohydrate kinase PfkB" evidence="4">
    <location>
        <begin position="1"/>
        <end position="314"/>
    </location>
</feature>
<evidence type="ECO:0000313" key="6">
    <source>
        <dbReference type="Proteomes" id="UP000199701"/>
    </source>
</evidence>
<comment type="similarity">
    <text evidence="1">Belongs to the carbohydrate kinase PfkB family.</text>
</comment>
<sequence>MAKVVTMGEIMLRLSTPGFEKFIQADEFDVVYGGGEANVAVSLANYGHEAEFVCKVPANEIGECAIAALRKMNVKTDNMPIGGERLGIYFLETGASMRASKVVYDRAYSSMSTATVDDFDFEKIFEGADWFHFTGITPAISDLAAEVTEAALKVAKAKGITVSVDLNFRKKLWSSEKAQKVMSNLMQYVDVCIGNEEDAEKVLGFKPGNTDVTTGELELAGYQSIFEQMVDKFNFKYVISSLRESYSASDNGWSACIYQAKTKEFYHSTKYDVRIVDRVGGGDSFAGGTICGLLDYPDDFRKALEFGVAASALKHTILGDFNLVSKSEVEALMGGDASGRVQR</sequence>
<keyword evidence="3 5" id="KW-0418">Kinase</keyword>
<protein>
    <submittedName>
        <fullName evidence="5">2-dehydro-3-deoxygluconokinase</fullName>
    </submittedName>
</protein>
<reference evidence="5 6" key="1">
    <citation type="submission" date="2016-10" db="EMBL/GenBank/DDBJ databases">
        <authorList>
            <person name="de Groot N.N."/>
        </authorList>
    </citation>
    <scope>NUCLEOTIDE SEQUENCE [LARGE SCALE GENOMIC DNA]</scope>
    <source>
        <strain evidence="5 6">DSM 9179</strain>
    </source>
</reference>